<evidence type="ECO:0000256" key="1">
    <source>
        <dbReference type="ARBA" id="ARBA00022676"/>
    </source>
</evidence>
<proteinExistence type="predicted"/>
<dbReference type="EMBL" id="CP072943">
    <property type="protein sequence ID" value="QTX33324.1"/>
    <property type="molecule type" value="Genomic_DNA"/>
</dbReference>
<evidence type="ECO:0000256" key="2">
    <source>
        <dbReference type="ARBA" id="ARBA00022679"/>
    </source>
</evidence>
<keyword evidence="5" id="KW-1185">Reference proteome</keyword>
<dbReference type="RefSeq" id="WP_274374605.1">
    <property type="nucleotide sequence ID" value="NZ_CP072943.1"/>
</dbReference>
<reference evidence="5" key="1">
    <citation type="submission" date="2021-04" db="EMBL/GenBank/DDBJ databases">
        <title>A novel Synergistetes isolate from a pyrite-forming mixed culture.</title>
        <authorList>
            <person name="Bunk B."/>
            <person name="Sproer C."/>
            <person name="Spring S."/>
            <person name="Pester M."/>
        </authorList>
    </citation>
    <scope>NUCLEOTIDE SEQUENCE [LARGE SCALE GENOMIC DNA]</scope>
    <source>
        <strain evidence="5">J.5.4.2-T.3.5.2</strain>
    </source>
</reference>
<organism evidence="4 5">
    <name type="scientific">Aminithiophilus ramosus</name>
    <dbReference type="NCBI Taxonomy" id="3029084"/>
    <lineage>
        <taxon>Bacteria</taxon>
        <taxon>Thermotogati</taxon>
        <taxon>Synergistota</taxon>
        <taxon>Synergistia</taxon>
        <taxon>Synergistales</taxon>
        <taxon>Aminithiophilaceae</taxon>
        <taxon>Aminithiophilus</taxon>
    </lineage>
</organism>
<evidence type="ECO:0000313" key="4">
    <source>
        <dbReference type="EMBL" id="QTX33324.1"/>
    </source>
</evidence>
<sequence length="615" mass="66541">MGGEGRRSPIRVLRLLGPNRALTARVFEENFTGALAPFVDVSSLPLPPSWPDFFVRQGREVSFFSPNYELEPFVPWLLSLRNERRASARLLFVAHSPGGMAWVWRLMVPHLRPGDRIVAPSRHAASVIVWMEPRLSPFVRVLSHPIPSVESLGKRRGEGQSLLFLGRLRQEKGLHQLLDGYALFLSRRGKGPRLVLAGSLVDEETGRPLAYAEALRHRARRLGLEGLVSFPGPLTGVAREAAFDEALGLCNLSLSLEESFGKAPAEALVRGLPVLATAWSAFPELLGDRGLFVPPRWDEKEGVLSVDAEAVADGLEALLALPRRAPLSAGENPFEPRSVGAAYRALLVEAMEERALPAVASGGSLDAMAPLGAPEGDLFAFHRDECARRLKRMAGEEAPLYGEAERIQGVLGFALHDGLVRLFSQGEPALPSRRALSLPPGEGDSVLFRAATQGMGSDLSRLGTVLALAEGGRLGEARRLLEALPGDGGRARRFVSVRLFLKEGDGAAAFSVWKGREGDWISREESGPWLRLGAEIAREGGIDGARQIRPFLAAWCRRFPDGPESGAVALGWCLAALACGREAVGEGREALERARAVVPDDPLLRRLDLALLGVA</sequence>
<dbReference type="Gene3D" id="3.40.50.2000">
    <property type="entry name" value="Glycogen Phosphorylase B"/>
    <property type="match status" value="1"/>
</dbReference>
<keyword evidence="2 4" id="KW-0808">Transferase</keyword>
<dbReference type="Pfam" id="PF00534">
    <property type="entry name" value="Glycos_transf_1"/>
    <property type="match status" value="1"/>
</dbReference>
<dbReference type="GO" id="GO:0016757">
    <property type="term" value="F:glycosyltransferase activity"/>
    <property type="evidence" value="ECO:0007669"/>
    <property type="project" value="UniProtKB-KW"/>
</dbReference>
<evidence type="ECO:0000259" key="3">
    <source>
        <dbReference type="Pfam" id="PF00534"/>
    </source>
</evidence>
<feature type="domain" description="Glycosyl transferase family 1" evidence="3">
    <location>
        <begin position="159"/>
        <end position="296"/>
    </location>
</feature>
<dbReference type="PANTHER" id="PTHR12526:SF510">
    <property type="entry name" value="D-INOSITOL 3-PHOSPHATE GLYCOSYLTRANSFERASE"/>
    <property type="match status" value="1"/>
</dbReference>
<evidence type="ECO:0000313" key="5">
    <source>
        <dbReference type="Proteomes" id="UP000671879"/>
    </source>
</evidence>
<dbReference type="KEGG" id="aram:KAR29_05445"/>
<dbReference type="SUPFAM" id="SSF53756">
    <property type="entry name" value="UDP-Glycosyltransferase/glycogen phosphorylase"/>
    <property type="match status" value="1"/>
</dbReference>
<dbReference type="AlphaFoldDB" id="A0A9Q7EX40"/>
<keyword evidence="1 4" id="KW-0328">Glycosyltransferase</keyword>
<dbReference type="EC" id="2.4.-.-" evidence="4"/>
<dbReference type="PANTHER" id="PTHR12526">
    <property type="entry name" value="GLYCOSYLTRANSFERASE"/>
    <property type="match status" value="1"/>
</dbReference>
<dbReference type="InterPro" id="IPR001296">
    <property type="entry name" value="Glyco_trans_1"/>
</dbReference>
<protein>
    <submittedName>
        <fullName evidence="4">Glycosyltransferase</fullName>
        <ecNumber evidence="4">2.4.-.-</ecNumber>
    </submittedName>
</protein>
<gene>
    <name evidence="4" type="ORF">KAR29_05445</name>
</gene>
<accession>A0A9Q7EX40</accession>
<dbReference type="Proteomes" id="UP000671879">
    <property type="component" value="Chromosome"/>
</dbReference>
<name>A0A9Q7EX40_9BACT</name>